<sequence length="205" mass="23056">MLTLLISQTEDSFTAAAPADVVYVQDVQEDVVIPSSLKFLISKIKSIIPIQLSNKNYSTWRSQILKLFRANNYSGFLDKNTSVPSHITTDSTITSRPNVAYSRWIIADQNLAAAICSTIFVGILPYVLHLDNCADIWSTLEWRLQAMNRSRVIHLKKELHHIAIGQQTMLQYLANIKTLVDNIAAAWCPIDNEDILLYTLNGLPP</sequence>
<evidence type="ECO:0000313" key="2">
    <source>
        <dbReference type="Proteomes" id="UP000829196"/>
    </source>
</evidence>
<evidence type="ECO:0008006" key="3">
    <source>
        <dbReference type="Google" id="ProtNLM"/>
    </source>
</evidence>
<dbReference type="PANTHER" id="PTHR47481">
    <property type="match status" value="1"/>
</dbReference>
<name>A0A8T3C211_DENNO</name>
<reference evidence="1" key="1">
    <citation type="journal article" date="2022" name="Front. Genet.">
        <title>Chromosome-Scale Assembly of the Dendrobium nobile Genome Provides Insights Into the Molecular Mechanism of the Biosynthesis of the Medicinal Active Ingredient of Dendrobium.</title>
        <authorList>
            <person name="Xu Q."/>
            <person name="Niu S.-C."/>
            <person name="Li K.-L."/>
            <person name="Zheng P.-J."/>
            <person name="Zhang X.-J."/>
            <person name="Jia Y."/>
            <person name="Liu Y."/>
            <person name="Niu Y.-X."/>
            <person name="Yu L.-H."/>
            <person name="Chen D.-F."/>
            <person name="Zhang G.-Q."/>
        </authorList>
    </citation>
    <scope>NUCLEOTIDE SEQUENCE</scope>
    <source>
        <tissue evidence="1">Leaf</tissue>
    </source>
</reference>
<comment type="caution">
    <text evidence="1">The sequence shown here is derived from an EMBL/GenBank/DDBJ whole genome shotgun (WGS) entry which is preliminary data.</text>
</comment>
<protein>
    <recommendedName>
        <fullName evidence="3">Retrotransposon Copia-like N-terminal domain-containing protein</fullName>
    </recommendedName>
</protein>
<proteinExistence type="predicted"/>
<accession>A0A8T3C211</accession>
<dbReference type="OrthoDB" id="684929at2759"/>
<dbReference type="Pfam" id="PF14223">
    <property type="entry name" value="Retrotran_gag_2"/>
    <property type="match status" value="1"/>
</dbReference>
<dbReference type="Proteomes" id="UP000829196">
    <property type="component" value="Unassembled WGS sequence"/>
</dbReference>
<evidence type="ECO:0000313" key="1">
    <source>
        <dbReference type="EMBL" id="KAI0524340.1"/>
    </source>
</evidence>
<gene>
    <name evidence="1" type="ORF">KFK09_003707</name>
</gene>
<dbReference type="PANTHER" id="PTHR47481:SF22">
    <property type="entry name" value="RETROTRANSPOSON GAG DOMAIN-CONTAINING PROTEIN"/>
    <property type="match status" value="1"/>
</dbReference>
<dbReference type="EMBL" id="JAGYWB010000004">
    <property type="protein sequence ID" value="KAI0524340.1"/>
    <property type="molecule type" value="Genomic_DNA"/>
</dbReference>
<keyword evidence="2" id="KW-1185">Reference proteome</keyword>
<organism evidence="1 2">
    <name type="scientific">Dendrobium nobile</name>
    <name type="common">Orchid</name>
    <dbReference type="NCBI Taxonomy" id="94219"/>
    <lineage>
        <taxon>Eukaryota</taxon>
        <taxon>Viridiplantae</taxon>
        <taxon>Streptophyta</taxon>
        <taxon>Embryophyta</taxon>
        <taxon>Tracheophyta</taxon>
        <taxon>Spermatophyta</taxon>
        <taxon>Magnoliopsida</taxon>
        <taxon>Liliopsida</taxon>
        <taxon>Asparagales</taxon>
        <taxon>Orchidaceae</taxon>
        <taxon>Epidendroideae</taxon>
        <taxon>Malaxideae</taxon>
        <taxon>Dendrobiinae</taxon>
        <taxon>Dendrobium</taxon>
    </lineage>
</organism>
<dbReference type="AlphaFoldDB" id="A0A8T3C211"/>